<dbReference type="Proteomes" id="UP000178857">
    <property type="component" value="Unassembled WGS sequence"/>
</dbReference>
<organism evidence="9 10">
    <name type="scientific">Candidatus Roizmanbacteria bacterium RIFCSPLOWO2_01_FULL_44_13</name>
    <dbReference type="NCBI Taxonomy" id="1802069"/>
    <lineage>
        <taxon>Bacteria</taxon>
        <taxon>Candidatus Roizmaniibacteriota</taxon>
    </lineage>
</organism>
<protein>
    <recommendedName>
        <fullName evidence="8">Xylose isomerase-like TIM barrel domain-containing protein</fullName>
    </recommendedName>
</protein>
<evidence type="ECO:0000256" key="2">
    <source>
        <dbReference type="ARBA" id="ARBA00005340"/>
    </source>
</evidence>
<dbReference type="PROSITE" id="PS51432">
    <property type="entry name" value="AP_NUCLEASE_F2_4"/>
    <property type="match status" value="1"/>
</dbReference>
<dbReference type="GO" id="GO:0008081">
    <property type="term" value="F:phosphoric diester hydrolase activity"/>
    <property type="evidence" value="ECO:0007669"/>
    <property type="project" value="TreeGrafter"/>
</dbReference>
<keyword evidence="7" id="KW-0234">DNA repair</keyword>
<dbReference type="InterPro" id="IPR013022">
    <property type="entry name" value="Xyl_isomerase-like_TIM-brl"/>
</dbReference>
<evidence type="ECO:0000259" key="8">
    <source>
        <dbReference type="Pfam" id="PF01261"/>
    </source>
</evidence>
<evidence type="ECO:0000256" key="7">
    <source>
        <dbReference type="ARBA" id="ARBA00023204"/>
    </source>
</evidence>
<dbReference type="CDD" id="cd00019">
    <property type="entry name" value="AP2Ec"/>
    <property type="match status" value="1"/>
</dbReference>
<comment type="caution">
    <text evidence="9">The sequence shown here is derived from an EMBL/GenBank/DDBJ whole genome shotgun (WGS) entry which is preliminary data.</text>
</comment>
<dbReference type="PROSITE" id="PS00731">
    <property type="entry name" value="AP_NUCLEASE_F2_3"/>
    <property type="match status" value="1"/>
</dbReference>
<keyword evidence="5" id="KW-0378">Hydrolase</keyword>
<dbReference type="PANTHER" id="PTHR21445:SF0">
    <property type="entry name" value="APURINIC-APYRIMIDINIC ENDONUCLEASE"/>
    <property type="match status" value="1"/>
</dbReference>
<evidence type="ECO:0000256" key="6">
    <source>
        <dbReference type="ARBA" id="ARBA00022833"/>
    </source>
</evidence>
<dbReference type="GO" id="GO:0006284">
    <property type="term" value="P:base-excision repair"/>
    <property type="evidence" value="ECO:0007669"/>
    <property type="project" value="TreeGrafter"/>
</dbReference>
<dbReference type="Pfam" id="PF01261">
    <property type="entry name" value="AP_endonuc_2"/>
    <property type="match status" value="1"/>
</dbReference>
<evidence type="ECO:0000256" key="1">
    <source>
        <dbReference type="ARBA" id="ARBA00001947"/>
    </source>
</evidence>
<evidence type="ECO:0000313" key="9">
    <source>
        <dbReference type="EMBL" id="OGK52663.1"/>
    </source>
</evidence>
<dbReference type="SUPFAM" id="SSF51658">
    <property type="entry name" value="Xylose isomerase-like"/>
    <property type="match status" value="1"/>
</dbReference>
<dbReference type="SMART" id="SM00518">
    <property type="entry name" value="AP2Ec"/>
    <property type="match status" value="1"/>
</dbReference>
<reference evidence="9 10" key="1">
    <citation type="journal article" date="2016" name="Nat. Commun.">
        <title>Thousands of microbial genomes shed light on interconnected biogeochemical processes in an aquifer system.</title>
        <authorList>
            <person name="Anantharaman K."/>
            <person name="Brown C.T."/>
            <person name="Hug L.A."/>
            <person name="Sharon I."/>
            <person name="Castelle C.J."/>
            <person name="Probst A.J."/>
            <person name="Thomas B.C."/>
            <person name="Singh A."/>
            <person name="Wilkins M.J."/>
            <person name="Karaoz U."/>
            <person name="Brodie E.L."/>
            <person name="Williams K.H."/>
            <person name="Hubbard S.S."/>
            <person name="Banfield J.F."/>
        </authorList>
    </citation>
    <scope>NUCLEOTIDE SEQUENCE [LARGE SCALE GENOMIC DNA]</scope>
</reference>
<comment type="cofactor">
    <cofactor evidence="1">
        <name>Zn(2+)</name>
        <dbReference type="ChEBI" id="CHEBI:29105"/>
    </cofactor>
</comment>
<dbReference type="GO" id="GO:0003906">
    <property type="term" value="F:DNA-(apurinic or apyrimidinic site) endonuclease activity"/>
    <property type="evidence" value="ECO:0007669"/>
    <property type="project" value="TreeGrafter"/>
</dbReference>
<dbReference type="EMBL" id="MGAT01000017">
    <property type="protein sequence ID" value="OGK52663.1"/>
    <property type="molecule type" value="Genomic_DNA"/>
</dbReference>
<dbReference type="STRING" id="1802069.A2970_01420"/>
<dbReference type="AlphaFoldDB" id="A0A1F7JAN0"/>
<evidence type="ECO:0000256" key="5">
    <source>
        <dbReference type="ARBA" id="ARBA00022801"/>
    </source>
</evidence>
<proteinExistence type="inferred from homology"/>
<dbReference type="Gene3D" id="3.20.20.150">
    <property type="entry name" value="Divalent-metal-dependent TIM barrel enzymes"/>
    <property type="match status" value="1"/>
</dbReference>
<evidence type="ECO:0000256" key="4">
    <source>
        <dbReference type="ARBA" id="ARBA00022763"/>
    </source>
</evidence>
<dbReference type="PANTHER" id="PTHR21445">
    <property type="entry name" value="ENDONUCLEASE IV ENDODEOXYRIBONUCLEASE IV"/>
    <property type="match status" value="1"/>
</dbReference>
<gene>
    <name evidence="9" type="ORF">A2970_01420</name>
</gene>
<dbReference type="GO" id="GO:0003677">
    <property type="term" value="F:DNA binding"/>
    <property type="evidence" value="ECO:0007669"/>
    <property type="project" value="InterPro"/>
</dbReference>
<name>A0A1F7JAN0_9BACT</name>
<feature type="domain" description="Xylose isomerase-like TIM barrel" evidence="8">
    <location>
        <begin position="19"/>
        <end position="264"/>
    </location>
</feature>
<sequence>MVKLGAHLSIAGGYAKAIERINNIGGNCLQIFSSSPRGWSFARSEVEQIKLFVEAKTKSKIDPVYFHASYLVNLADGGRIGHLSKTSLIAELNLAPKMQIKGSIVHLGSFKDDRSEDKYRILIKNIKEILEKTPNDSFFIIENAGNRKIGQTLEEIKKIIDDVGSERLKICLDTCHLFSNGYRFSNNEELGAFLKKLSTLKIFDRLEIWHVNDSRDPFNSGRDRHENIGEGMIGSEEFKTLLNHPKTKNYPFIIETPGFGGVGPDKKNLDILKSMVSKT</sequence>
<keyword evidence="3" id="KW-0479">Metal-binding</keyword>
<keyword evidence="6" id="KW-0862">Zinc</keyword>
<evidence type="ECO:0000256" key="3">
    <source>
        <dbReference type="ARBA" id="ARBA00022723"/>
    </source>
</evidence>
<accession>A0A1F7JAN0</accession>
<dbReference type="InterPro" id="IPR001719">
    <property type="entry name" value="AP_endonuc_2"/>
</dbReference>
<dbReference type="NCBIfam" id="TIGR00587">
    <property type="entry name" value="nfo"/>
    <property type="match status" value="1"/>
</dbReference>
<comment type="similarity">
    <text evidence="2">Belongs to the AP endonuclease 2 family.</text>
</comment>
<keyword evidence="4" id="KW-0227">DNA damage</keyword>
<dbReference type="InterPro" id="IPR036237">
    <property type="entry name" value="Xyl_isomerase-like_sf"/>
</dbReference>
<dbReference type="InterPro" id="IPR018246">
    <property type="entry name" value="AP_endonuc_F2_Zn_BS"/>
</dbReference>
<dbReference type="GO" id="GO:0008270">
    <property type="term" value="F:zinc ion binding"/>
    <property type="evidence" value="ECO:0007669"/>
    <property type="project" value="InterPro"/>
</dbReference>
<evidence type="ECO:0000313" key="10">
    <source>
        <dbReference type="Proteomes" id="UP000178857"/>
    </source>
</evidence>